<dbReference type="AlphaFoldDB" id="A0A8J8KHF4"/>
<accession>A0A8J8KHF4</accession>
<feature type="region of interest" description="Disordered" evidence="1">
    <location>
        <begin position="167"/>
        <end position="197"/>
    </location>
</feature>
<keyword evidence="2" id="KW-0812">Transmembrane</keyword>
<reference evidence="3" key="1">
    <citation type="submission" date="2020-06" db="EMBL/GenBank/DDBJ databases">
        <title>Haloterrigena sp. nov., an extremely halophilic archaeon isolated from a saline sediment.</title>
        <authorList>
            <person name="Liu B.-B."/>
        </authorList>
    </citation>
    <scope>NUCLEOTIDE SEQUENCE</scope>
    <source>
        <strain evidence="3">SYSU A121-1</strain>
    </source>
</reference>
<sequence>MVLLKHPWYLGGGIGLVVLAVLTRQWIPIHLWLLVAAIGIGGFLLRLAGEESQTVSMQRSSSTIRDNLESVQQFLKERDGHYRFDLWNHADSVNEDTLYKNLGGEKQTFYAVIGDRYDPTDDYPRTQLFVWNRTKNEKHAYYRDVRNENLKHDPLYRHYKRRFLKAEGRSNPERANNQWVGTNINVEQSSPDEQRGD</sequence>
<evidence type="ECO:0000313" key="4">
    <source>
        <dbReference type="Proteomes" id="UP000728647"/>
    </source>
</evidence>
<feature type="transmembrane region" description="Helical" evidence="2">
    <location>
        <begin position="7"/>
        <end position="23"/>
    </location>
</feature>
<protein>
    <submittedName>
        <fullName evidence="3">Uncharacterized protein</fullName>
    </submittedName>
</protein>
<feature type="transmembrane region" description="Helical" evidence="2">
    <location>
        <begin position="29"/>
        <end position="49"/>
    </location>
</feature>
<proteinExistence type="predicted"/>
<organism evidence="3 4">
    <name type="scientific">Haloterrigena gelatinilytica</name>
    <dbReference type="NCBI Taxonomy" id="2741724"/>
    <lineage>
        <taxon>Archaea</taxon>
        <taxon>Methanobacteriati</taxon>
        <taxon>Methanobacteriota</taxon>
        <taxon>Stenosarchaea group</taxon>
        <taxon>Halobacteria</taxon>
        <taxon>Halobacteriales</taxon>
        <taxon>Natrialbaceae</taxon>
        <taxon>Haloterrigena</taxon>
    </lineage>
</organism>
<comment type="caution">
    <text evidence="3">The sequence shown here is derived from an EMBL/GenBank/DDBJ whole genome shotgun (WGS) entry which is preliminary data.</text>
</comment>
<keyword evidence="2" id="KW-1133">Transmembrane helix</keyword>
<dbReference type="RefSeq" id="WP_174701762.1">
    <property type="nucleotide sequence ID" value="NZ_JABURA010000001.1"/>
</dbReference>
<dbReference type="EMBL" id="JABURA010000001">
    <property type="protein sequence ID" value="NUB91094.1"/>
    <property type="molecule type" value="Genomic_DNA"/>
</dbReference>
<name>A0A8J8KHF4_9EURY</name>
<dbReference type="Proteomes" id="UP000728647">
    <property type="component" value="Unassembled WGS sequence"/>
</dbReference>
<evidence type="ECO:0000256" key="1">
    <source>
        <dbReference type="SAM" id="MobiDB-lite"/>
    </source>
</evidence>
<evidence type="ECO:0000313" key="3">
    <source>
        <dbReference type="EMBL" id="NUB91094.1"/>
    </source>
</evidence>
<gene>
    <name evidence="3" type="ORF">HT576_08680</name>
</gene>
<evidence type="ECO:0000256" key="2">
    <source>
        <dbReference type="SAM" id="Phobius"/>
    </source>
</evidence>
<keyword evidence="2" id="KW-0472">Membrane</keyword>
<feature type="compositionally biased region" description="Polar residues" evidence="1">
    <location>
        <begin position="173"/>
        <end position="191"/>
    </location>
</feature>